<evidence type="ECO:0000313" key="3">
    <source>
        <dbReference type="Proteomes" id="UP000176322"/>
    </source>
</evidence>
<dbReference type="EMBL" id="MFKO01000005">
    <property type="protein sequence ID" value="OGG41603.1"/>
    <property type="molecule type" value="Genomic_DNA"/>
</dbReference>
<feature type="region of interest" description="Disordered" evidence="1">
    <location>
        <begin position="134"/>
        <end position="201"/>
    </location>
</feature>
<accession>A0A1F6BXQ4</accession>
<name>A0A1F6BXQ4_9BACT</name>
<dbReference type="Proteomes" id="UP000176322">
    <property type="component" value="Unassembled WGS sequence"/>
</dbReference>
<reference evidence="2 3" key="1">
    <citation type="journal article" date="2016" name="Nat. Commun.">
        <title>Thousands of microbial genomes shed light on interconnected biogeochemical processes in an aquifer system.</title>
        <authorList>
            <person name="Anantharaman K."/>
            <person name="Brown C.T."/>
            <person name="Hug L.A."/>
            <person name="Sharon I."/>
            <person name="Castelle C.J."/>
            <person name="Probst A.J."/>
            <person name="Thomas B.C."/>
            <person name="Singh A."/>
            <person name="Wilkins M.J."/>
            <person name="Karaoz U."/>
            <person name="Brodie E.L."/>
            <person name="Williams K.H."/>
            <person name="Hubbard S.S."/>
            <person name="Banfield J.F."/>
        </authorList>
    </citation>
    <scope>NUCLEOTIDE SEQUENCE [LARGE SCALE GENOMIC DNA]</scope>
</reference>
<gene>
    <name evidence="2" type="ORF">A2837_00405</name>
</gene>
<sequence length="416" mass="44963">MAMMLSVAAVDVSASETNGTINSSYKFAWGENLGWVNMAPQTGGGLSITDSAVTGYAWTSAAGWLNFSADGVTNTSEGVLGGSAWSSQKGWIDFTGVTINSSGVFTGTAGTEGSTAGRISFDCDNCEVRTDWRPASARTSDDDDSIVSSGSSGGGSSNEADQTTPDTAATNENNNDAQPSLSSEPYLDAPDPNNDPIGDFYRELDKYEPSARWLDNHVESFGAPLTVEPDQNGLLIWDFSTGAQIESQERIAVIVEVPKGAYGGRIIVSASLVGPDDAVVSENTDGHRVYVINDAIFDITATDEDGKLVHNFKEPLTITLVVPELLRGRDDLRVYWSSEEVDEWTLVEDVRFDDKTATFDVDHLTLFAIMAVAEMGDNTTVSTLSDSLKPSRFWLLALIPAFWFFIRRRHNKRTQG</sequence>
<dbReference type="AlphaFoldDB" id="A0A1F6BXQ4"/>
<evidence type="ECO:0000256" key="1">
    <source>
        <dbReference type="SAM" id="MobiDB-lite"/>
    </source>
</evidence>
<proteinExistence type="predicted"/>
<comment type="caution">
    <text evidence="2">The sequence shown here is derived from an EMBL/GenBank/DDBJ whole genome shotgun (WGS) entry which is preliminary data.</text>
</comment>
<feature type="compositionally biased region" description="Low complexity" evidence="1">
    <location>
        <begin position="163"/>
        <end position="177"/>
    </location>
</feature>
<evidence type="ECO:0000313" key="2">
    <source>
        <dbReference type="EMBL" id="OGG41603.1"/>
    </source>
</evidence>
<dbReference type="STRING" id="1798475.A2837_00405"/>
<organism evidence="2 3">
    <name type="scientific">Candidatus Kaiserbacteria bacterium RIFCSPHIGHO2_01_FULL_46_22</name>
    <dbReference type="NCBI Taxonomy" id="1798475"/>
    <lineage>
        <taxon>Bacteria</taxon>
        <taxon>Candidatus Kaiseribacteriota</taxon>
    </lineage>
</organism>
<protein>
    <submittedName>
        <fullName evidence="2">Uncharacterized protein</fullName>
    </submittedName>
</protein>